<sequence>MAVPIQKVIPLKTAEQMQRHFRGMGNHYRIEILLLVERQKGITVKAITKTLEANFKTISHHTNYLVKAGLMHKKYWANTVKHSLSPYGLLFVKFIRNFQRIGSEHKRI</sequence>
<organism evidence="2 3">
    <name type="scientific">Candidatus Wolfebacteria bacterium RIFCSPHIGHO2_01_FULL_48_22</name>
    <dbReference type="NCBI Taxonomy" id="1802555"/>
    <lineage>
        <taxon>Bacteria</taxon>
        <taxon>Candidatus Wolfeibacteriota</taxon>
    </lineage>
</organism>
<evidence type="ECO:0000259" key="1">
    <source>
        <dbReference type="PROSITE" id="PS50987"/>
    </source>
</evidence>
<dbReference type="PROSITE" id="PS50987">
    <property type="entry name" value="HTH_ARSR_2"/>
    <property type="match status" value="1"/>
</dbReference>
<accession>A0A1F8DQI2</accession>
<dbReference type="Gene3D" id="1.10.10.10">
    <property type="entry name" value="Winged helix-like DNA-binding domain superfamily/Winged helix DNA-binding domain"/>
    <property type="match status" value="1"/>
</dbReference>
<dbReference type="GO" id="GO:0003700">
    <property type="term" value="F:DNA-binding transcription factor activity"/>
    <property type="evidence" value="ECO:0007669"/>
    <property type="project" value="InterPro"/>
</dbReference>
<evidence type="ECO:0000313" key="2">
    <source>
        <dbReference type="EMBL" id="OGM90880.1"/>
    </source>
</evidence>
<dbReference type="SUPFAM" id="SSF46785">
    <property type="entry name" value="Winged helix' DNA-binding domain"/>
    <property type="match status" value="1"/>
</dbReference>
<dbReference type="Proteomes" id="UP000177029">
    <property type="component" value="Unassembled WGS sequence"/>
</dbReference>
<comment type="caution">
    <text evidence="2">The sequence shown here is derived from an EMBL/GenBank/DDBJ whole genome shotgun (WGS) entry which is preliminary data.</text>
</comment>
<name>A0A1F8DQI2_9BACT</name>
<dbReference type="InterPro" id="IPR001845">
    <property type="entry name" value="HTH_ArsR_DNA-bd_dom"/>
</dbReference>
<feature type="domain" description="HTH arsR-type" evidence="1">
    <location>
        <begin position="9"/>
        <end position="108"/>
    </location>
</feature>
<dbReference type="InterPro" id="IPR036390">
    <property type="entry name" value="WH_DNA-bd_sf"/>
</dbReference>
<evidence type="ECO:0000313" key="3">
    <source>
        <dbReference type="Proteomes" id="UP000177029"/>
    </source>
</evidence>
<dbReference type="EMBL" id="MGIP01000014">
    <property type="protein sequence ID" value="OGM90880.1"/>
    <property type="molecule type" value="Genomic_DNA"/>
</dbReference>
<dbReference type="AlphaFoldDB" id="A0A1F8DQI2"/>
<dbReference type="InterPro" id="IPR036388">
    <property type="entry name" value="WH-like_DNA-bd_sf"/>
</dbReference>
<reference evidence="2 3" key="1">
    <citation type="journal article" date="2016" name="Nat. Commun.">
        <title>Thousands of microbial genomes shed light on interconnected biogeochemical processes in an aquifer system.</title>
        <authorList>
            <person name="Anantharaman K."/>
            <person name="Brown C.T."/>
            <person name="Hug L.A."/>
            <person name="Sharon I."/>
            <person name="Castelle C.J."/>
            <person name="Probst A.J."/>
            <person name="Thomas B.C."/>
            <person name="Singh A."/>
            <person name="Wilkins M.J."/>
            <person name="Karaoz U."/>
            <person name="Brodie E.L."/>
            <person name="Williams K.H."/>
            <person name="Hubbard S.S."/>
            <person name="Banfield J.F."/>
        </authorList>
    </citation>
    <scope>NUCLEOTIDE SEQUENCE [LARGE SCALE GENOMIC DNA]</scope>
</reference>
<protein>
    <recommendedName>
        <fullName evidence="1">HTH arsR-type domain-containing protein</fullName>
    </recommendedName>
</protein>
<proteinExistence type="predicted"/>
<gene>
    <name evidence="2" type="ORF">A2755_01595</name>
</gene>